<dbReference type="PANTHER" id="PTHR43545:SF6">
    <property type="entry name" value="FORMATE DEHYDROGENASE, NITRATE-INDUCIBLE, IRON-SULFUR SUBUNIT"/>
    <property type="match status" value="1"/>
</dbReference>
<gene>
    <name evidence="8" type="ORF">S06H3_58578</name>
</gene>
<dbReference type="InterPro" id="IPR017896">
    <property type="entry name" value="4Fe4S_Fe-S-bd"/>
</dbReference>
<sequence>FDASKCTGCRGCQVACKSWNDLEAEETVNTGTYENPPDLSPSTWLKMRFEEIVDTDAPGGLAWLFTRQACMHCSDAGCVKVCPTGALHYHEMGFVVYDRDKCSGCGYCINACPFEVPRAEKGGITGVRKIDKCLFCADRVTNDEEPACVKTCPTGALTYGNRSDLVSAGNARVAELKDKDADRYAGANLYDGGDVNTHVMYVLSYEASVHG</sequence>
<dbReference type="Gene3D" id="3.30.70.20">
    <property type="match status" value="2"/>
</dbReference>
<keyword evidence="3" id="KW-0479">Metal-binding</keyword>
<evidence type="ECO:0000256" key="6">
    <source>
        <dbReference type="ARBA" id="ARBA00023014"/>
    </source>
</evidence>
<feature type="non-terminal residue" evidence="8">
    <location>
        <position position="211"/>
    </location>
</feature>
<reference evidence="8" key="1">
    <citation type="journal article" date="2014" name="Front. Microbiol.">
        <title>High frequency of phylogenetically diverse reductive dehalogenase-homologous genes in deep subseafloor sedimentary metagenomes.</title>
        <authorList>
            <person name="Kawai M."/>
            <person name="Futagami T."/>
            <person name="Toyoda A."/>
            <person name="Takaki Y."/>
            <person name="Nishi S."/>
            <person name="Hori S."/>
            <person name="Arai W."/>
            <person name="Tsubouchi T."/>
            <person name="Morono Y."/>
            <person name="Uchiyama I."/>
            <person name="Ito T."/>
            <person name="Fujiyama A."/>
            <person name="Inagaki F."/>
            <person name="Takami H."/>
        </authorList>
    </citation>
    <scope>NUCLEOTIDE SEQUENCE</scope>
    <source>
        <strain evidence="8">Expedition CK06-06</strain>
    </source>
</reference>
<evidence type="ECO:0000256" key="4">
    <source>
        <dbReference type="ARBA" id="ARBA00022737"/>
    </source>
</evidence>
<dbReference type="PROSITE" id="PS00198">
    <property type="entry name" value="4FE4S_FER_1"/>
    <property type="match status" value="1"/>
</dbReference>
<dbReference type="Pfam" id="PF12800">
    <property type="entry name" value="Fer4_4"/>
    <property type="match status" value="1"/>
</dbReference>
<dbReference type="PANTHER" id="PTHR43545">
    <property type="entry name" value="FORMATE DEHYDROGENASE, NITRATE-INDUCIBLE, IRON-SULFUR SUBUNIT"/>
    <property type="match status" value="1"/>
</dbReference>
<keyword evidence="2" id="KW-0004">4Fe-4S</keyword>
<feature type="domain" description="4Fe-4S ferredoxin-type" evidence="7">
    <location>
        <begin position="93"/>
        <end position="122"/>
    </location>
</feature>
<organism evidence="8">
    <name type="scientific">marine sediment metagenome</name>
    <dbReference type="NCBI Taxonomy" id="412755"/>
    <lineage>
        <taxon>unclassified sequences</taxon>
        <taxon>metagenomes</taxon>
        <taxon>ecological metagenomes</taxon>
    </lineage>
</organism>
<dbReference type="EMBL" id="BARV01037939">
    <property type="protein sequence ID" value="GAI55857.1"/>
    <property type="molecule type" value="Genomic_DNA"/>
</dbReference>
<feature type="domain" description="4Fe-4S ferredoxin-type" evidence="7">
    <location>
        <begin position="1"/>
        <end position="27"/>
    </location>
</feature>
<protein>
    <recommendedName>
        <fullName evidence="7">4Fe-4S ferredoxin-type domain-containing protein</fullName>
    </recommendedName>
</protein>
<dbReference type="GO" id="GO:0046872">
    <property type="term" value="F:metal ion binding"/>
    <property type="evidence" value="ECO:0007669"/>
    <property type="project" value="UniProtKB-KW"/>
</dbReference>
<dbReference type="InterPro" id="IPR051555">
    <property type="entry name" value="FDH_Electron_Transfer_Unit"/>
</dbReference>
<feature type="non-terminal residue" evidence="8">
    <location>
        <position position="1"/>
    </location>
</feature>
<keyword evidence="6" id="KW-0411">Iron-sulfur</keyword>
<dbReference type="GO" id="GO:0030313">
    <property type="term" value="C:cell envelope"/>
    <property type="evidence" value="ECO:0007669"/>
    <property type="project" value="UniProtKB-SubCell"/>
</dbReference>
<comment type="caution">
    <text evidence="8">The sequence shown here is derived from an EMBL/GenBank/DDBJ whole genome shotgun (WGS) entry which is preliminary data.</text>
</comment>
<accession>X1PHS5</accession>
<dbReference type="Pfam" id="PF13247">
    <property type="entry name" value="Fer4_11"/>
    <property type="match status" value="1"/>
</dbReference>
<proteinExistence type="predicted"/>
<dbReference type="SUPFAM" id="SSF54862">
    <property type="entry name" value="4Fe-4S ferredoxins"/>
    <property type="match status" value="1"/>
</dbReference>
<evidence type="ECO:0000313" key="8">
    <source>
        <dbReference type="EMBL" id="GAI55857.1"/>
    </source>
</evidence>
<evidence type="ECO:0000256" key="2">
    <source>
        <dbReference type="ARBA" id="ARBA00022485"/>
    </source>
</evidence>
<feature type="domain" description="4Fe-4S ferredoxin-type" evidence="7">
    <location>
        <begin position="61"/>
        <end position="92"/>
    </location>
</feature>
<evidence type="ECO:0000256" key="3">
    <source>
        <dbReference type="ARBA" id="ARBA00022723"/>
    </source>
</evidence>
<evidence type="ECO:0000256" key="5">
    <source>
        <dbReference type="ARBA" id="ARBA00023004"/>
    </source>
</evidence>
<evidence type="ECO:0000256" key="1">
    <source>
        <dbReference type="ARBA" id="ARBA00004196"/>
    </source>
</evidence>
<dbReference type="InterPro" id="IPR017900">
    <property type="entry name" value="4Fe4S_Fe_S_CS"/>
</dbReference>
<dbReference type="GO" id="GO:0051539">
    <property type="term" value="F:4 iron, 4 sulfur cluster binding"/>
    <property type="evidence" value="ECO:0007669"/>
    <property type="project" value="UniProtKB-KW"/>
</dbReference>
<name>X1PHS5_9ZZZZ</name>
<dbReference type="PROSITE" id="PS51379">
    <property type="entry name" value="4FE4S_FER_2"/>
    <property type="match status" value="3"/>
</dbReference>
<keyword evidence="5" id="KW-0408">Iron</keyword>
<comment type="subcellular location">
    <subcellularLocation>
        <location evidence="1">Cell envelope</location>
    </subcellularLocation>
</comment>
<keyword evidence="4" id="KW-0677">Repeat</keyword>
<dbReference type="AlphaFoldDB" id="X1PHS5"/>
<evidence type="ECO:0000259" key="7">
    <source>
        <dbReference type="PROSITE" id="PS51379"/>
    </source>
</evidence>